<gene>
    <name evidence="1" type="ORF">g.15480</name>
</gene>
<name>A0A1E1WJF6_PECGO</name>
<dbReference type="OrthoDB" id="10014409at2759"/>
<reference evidence="1" key="1">
    <citation type="submission" date="2015-09" db="EMBL/GenBank/DDBJ databases">
        <title>De novo assembly of Pectinophora gossypiella (Pink Bollworm) gut transcriptome.</title>
        <authorList>
            <person name="Tassone E.E."/>
        </authorList>
    </citation>
    <scope>NUCLEOTIDE SEQUENCE</scope>
</reference>
<organism evidence="1">
    <name type="scientific">Pectinophora gossypiella</name>
    <name type="common">Cotton pink bollworm</name>
    <name type="synonym">Depressaria gossypiella</name>
    <dbReference type="NCBI Taxonomy" id="13191"/>
    <lineage>
        <taxon>Eukaryota</taxon>
        <taxon>Metazoa</taxon>
        <taxon>Ecdysozoa</taxon>
        <taxon>Arthropoda</taxon>
        <taxon>Hexapoda</taxon>
        <taxon>Insecta</taxon>
        <taxon>Pterygota</taxon>
        <taxon>Neoptera</taxon>
        <taxon>Endopterygota</taxon>
        <taxon>Lepidoptera</taxon>
        <taxon>Glossata</taxon>
        <taxon>Ditrysia</taxon>
        <taxon>Gelechioidea</taxon>
        <taxon>Gelechiidae</taxon>
        <taxon>Apatetrinae</taxon>
        <taxon>Pectinophora</taxon>
    </lineage>
</organism>
<sequence>ASIQQIHYDYKHIGEVGLVAGLCGTQAMHWDISLRDIFNIFILKYSALRVQYNNAFRVLMGLPRRSSASGMFAEARVDCFYTTMRKRCTSLTRGIRASPNSILSMIV</sequence>
<dbReference type="EMBL" id="GDQN01004017">
    <property type="protein sequence ID" value="JAT87037.1"/>
    <property type="molecule type" value="Transcribed_RNA"/>
</dbReference>
<accession>A0A1E1WJF6</accession>
<feature type="non-terminal residue" evidence="1">
    <location>
        <position position="107"/>
    </location>
</feature>
<evidence type="ECO:0000313" key="1">
    <source>
        <dbReference type="EMBL" id="JAT87037.1"/>
    </source>
</evidence>
<feature type="non-terminal residue" evidence="1">
    <location>
        <position position="1"/>
    </location>
</feature>
<proteinExistence type="predicted"/>
<protein>
    <submittedName>
        <fullName evidence="1">Uncharacterized protein</fullName>
    </submittedName>
</protein>
<dbReference type="AlphaFoldDB" id="A0A1E1WJF6"/>